<dbReference type="InterPro" id="IPR047871">
    <property type="entry name" value="K_chnl_Slo-like"/>
</dbReference>
<evidence type="ECO:0000256" key="11">
    <source>
        <dbReference type="SAM" id="Phobius"/>
    </source>
</evidence>
<dbReference type="GO" id="GO:0016020">
    <property type="term" value="C:membrane"/>
    <property type="evidence" value="ECO:0007669"/>
    <property type="project" value="UniProtKB-SubCell"/>
</dbReference>
<keyword evidence="7 11" id="KW-1133">Transmembrane helix</keyword>
<dbReference type="Gene3D" id="1.10.287.70">
    <property type="match status" value="1"/>
</dbReference>
<feature type="transmembrane region" description="Helical" evidence="11">
    <location>
        <begin position="74"/>
        <end position="92"/>
    </location>
</feature>
<organism evidence="13 14">
    <name type="scientific">Peribacillus simplex</name>
    <dbReference type="NCBI Taxonomy" id="1478"/>
    <lineage>
        <taxon>Bacteria</taxon>
        <taxon>Bacillati</taxon>
        <taxon>Bacillota</taxon>
        <taxon>Bacilli</taxon>
        <taxon>Bacillales</taxon>
        <taxon>Bacillaceae</taxon>
        <taxon>Peribacillus</taxon>
    </lineage>
</organism>
<accession>A0A8B5XY61</accession>
<gene>
    <name evidence="13" type="ORF">FQP34_13830</name>
</gene>
<keyword evidence="6" id="KW-0630">Potassium</keyword>
<keyword evidence="9 11" id="KW-0472">Membrane</keyword>
<feature type="transmembrane region" description="Helical" evidence="11">
    <location>
        <begin position="43"/>
        <end position="62"/>
    </location>
</feature>
<proteinExistence type="predicted"/>
<dbReference type="AlphaFoldDB" id="A0A8B5XY61"/>
<keyword evidence="8" id="KW-0406">Ion transport</keyword>
<evidence type="ECO:0000256" key="10">
    <source>
        <dbReference type="ARBA" id="ARBA00023303"/>
    </source>
</evidence>
<evidence type="ECO:0000256" key="4">
    <source>
        <dbReference type="ARBA" id="ARBA00022692"/>
    </source>
</evidence>
<dbReference type="PANTHER" id="PTHR10027">
    <property type="entry name" value="CALCIUM-ACTIVATED POTASSIUM CHANNEL ALPHA CHAIN"/>
    <property type="match status" value="1"/>
</dbReference>
<keyword evidence="10 13" id="KW-0407">Ion channel</keyword>
<reference evidence="13 14" key="1">
    <citation type="submission" date="2019-07" db="EMBL/GenBank/DDBJ databases">
        <title>Genome assembly of Bacillus simplex strain GGC-P6A.</title>
        <authorList>
            <person name="Jennings M.E."/>
            <person name="Barton H.A."/>
        </authorList>
    </citation>
    <scope>NUCLEOTIDE SEQUENCE [LARGE SCALE GENOMIC DNA]</scope>
    <source>
        <strain evidence="13 14">GGC-P6A</strain>
    </source>
</reference>
<evidence type="ECO:0000256" key="7">
    <source>
        <dbReference type="ARBA" id="ARBA00022989"/>
    </source>
</evidence>
<keyword evidence="3" id="KW-0633">Potassium transport</keyword>
<feature type="transmembrane region" description="Helical" evidence="11">
    <location>
        <begin position="98"/>
        <end position="119"/>
    </location>
</feature>
<evidence type="ECO:0000256" key="8">
    <source>
        <dbReference type="ARBA" id="ARBA00023065"/>
    </source>
</evidence>
<keyword evidence="2" id="KW-0813">Transport</keyword>
<sequence length="146" mass="16530">MFLHLRLRGNINLIDDDLKTRMGIMRITVKKIIYYLIKLRGRIFIPSSILYILVATYVAFSIEPQTFESYLTSVYWILTTLATVGFGDYAPVTDLGKAFTIGLYITGIGLVSLFIGKIIKSVYLIEKRKVGGKMKYTGKNHIILIG</sequence>
<evidence type="ECO:0000256" key="5">
    <source>
        <dbReference type="ARBA" id="ARBA00022826"/>
    </source>
</evidence>
<keyword evidence="5" id="KW-0631">Potassium channel</keyword>
<keyword evidence="4 11" id="KW-0812">Transmembrane</keyword>
<evidence type="ECO:0000256" key="3">
    <source>
        <dbReference type="ARBA" id="ARBA00022538"/>
    </source>
</evidence>
<evidence type="ECO:0000313" key="13">
    <source>
        <dbReference type="EMBL" id="TVX80110.1"/>
    </source>
</evidence>
<protein>
    <submittedName>
        <fullName evidence="13">Two pore domain potassium channel family protein</fullName>
    </submittedName>
</protein>
<name>A0A8B5XY61_9BACI</name>
<feature type="domain" description="Potassium channel" evidence="12">
    <location>
        <begin position="51"/>
        <end position="120"/>
    </location>
</feature>
<dbReference type="SUPFAM" id="SSF81324">
    <property type="entry name" value="Voltage-gated potassium channels"/>
    <property type="match status" value="1"/>
</dbReference>
<comment type="caution">
    <text evidence="13">The sequence shown here is derived from an EMBL/GenBank/DDBJ whole genome shotgun (WGS) entry which is preliminary data.</text>
</comment>
<dbReference type="Pfam" id="PF07885">
    <property type="entry name" value="Ion_trans_2"/>
    <property type="match status" value="1"/>
</dbReference>
<dbReference type="InterPro" id="IPR013099">
    <property type="entry name" value="K_chnl_dom"/>
</dbReference>
<comment type="subcellular location">
    <subcellularLocation>
        <location evidence="1">Membrane</location>
        <topology evidence="1">Multi-pass membrane protein</topology>
    </subcellularLocation>
</comment>
<dbReference type="GO" id="GO:0005267">
    <property type="term" value="F:potassium channel activity"/>
    <property type="evidence" value="ECO:0007669"/>
    <property type="project" value="UniProtKB-KW"/>
</dbReference>
<evidence type="ECO:0000256" key="1">
    <source>
        <dbReference type="ARBA" id="ARBA00004141"/>
    </source>
</evidence>
<evidence type="ECO:0000256" key="9">
    <source>
        <dbReference type="ARBA" id="ARBA00023136"/>
    </source>
</evidence>
<dbReference type="Proteomes" id="UP000317770">
    <property type="component" value="Unassembled WGS sequence"/>
</dbReference>
<evidence type="ECO:0000256" key="6">
    <source>
        <dbReference type="ARBA" id="ARBA00022958"/>
    </source>
</evidence>
<evidence type="ECO:0000256" key="2">
    <source>
        <dbReference type="ARBA" id="ARBA00022448"/>
    </source>
</evidence>
<evidence type="ECO:0000259" key="12">
    <source>
        <dbReference type="Pfam" id="PF07885"/>
    </source>
</evidence>
<dbReference type="PANTHER" id="PTHR10027:SF10">
    <property type="entry name" value="SLOWPOKE 2, ISOFORM D"/>
    <property type="match status" value="1"/>
</dbReference>
<dbReference type="EMBL" id="VNKI01000006">
    <property type="protein sequence ID" value="TVX80110.1"/>
    <property type="molecule type" value="Genomic_DNA"/>
</dbReference>
<evidence type="ECO:0000313" key="14">
    <source>
        <dbReference type="Proteomes" id="UP000317770"/>
    </source>
</evidence>